<gene>
    <name evidence="2" type="ORF">U472_11940</name>
</gene>
<dbReference type="SMART" id="SM00344">
    <property type="entry name" value="HTH_ASNC"/>
    <property type="match status" value="1"/>
</dbReference>
<reference evidence="3" key="1">
    <citation type="submission" date="2016-07" db="EMBL/GenBank/DDBJ databases">
        <authorList>
            <person name="Florea S."/>
            <person name="Webb J.S."/>
            <person name="Jaromczyk J."/>
            <person name="Schardl C.L."/>
        </authorList>
    </citation>
    <scope>NUCLEOTIDE SEQUENCE [LARGE SCALE GENOMIC DNA]</scope>
    <source>
        <strain evidence="3">Z6</strain>
    </source>
</reference>
<dbReference type="InterPro" id="IPR019888">
    <property type="entry name" value="Tscrpt_reg_AsnC-like"/>
</dbReference>
<evidence type="ECO:0000259" key="1">
    <source>
        <dbReference type="Pfam" id="PF01037"/>
    </source>
</evidence>
<feature type="domain" description="Transcription regulator AsnC/Lrp ligand binding" evidence="1">
    <location>
        <begin position="66"/>
        <end position="139"/>
    </location>
</feature>
<dbReference type="SUPFAM" id="SSF54909">
    <property type="entry name" value="Dimeric alpha+beta barrel"/>
    <property type="match status" value="1"/>
</dbReference>
<dbReference type="RefSeq" id="WP_068718750.1">
    <property type="nucleotide sequence ID" value="NZ_LWDV01000009.1"/>
</dbReference>
<dbReference type="Gene3D" id="3.30.70.920">
    <property type="match status" value="1"/>
</dbReference>
<evidence type="ECO:0000313" key="2">
    <source>
        <dbReference type="EMBL" id="OCL26679.1"/>
    </source>
</evidence>
<dbReference type="OrthoDB" id="66249at2"/>
<dbReference type="Proteomes" id="UP000093514">
    <property type="component" value="Unassembled WGS sequence"/>
</dbReference>
<dbReference type="SUPFAM" id="SSF46785">
    <property type="entry name" value="Winged helix' DNA-binding domain"/>
    <property type="match status" value="1"/>
</dbReference>
<comment type="caution">
    <text evidence="2">The sequence shown here is derived from an EMBL/GenBank/DDBJ whole genome shotgun (WGS) entry which is preliminary data.</text>
</comment>
<dbReference type="Gene3D" id="1.10.10.10">
    <property type="entry name" value="Winged helix-like DNA-binding domain superfamily/Winged helix DNA-binding domain"/>
    <property type="match status" value="1"/>
</dbReference>
<dbReference type="Pfam" id="PF01037">
    <property type="entry name" value="AsnC_trans_reg"/>
    <property type="match status" value="1"/>
</dbReference>
<accession>A0A1C0A8U1</accession>
<dbReference type="InterPro" id="IPR011008">
    <property type="entry name" value="Dimeric_a/b-barrel"/>
</dbReference>
<sequence length="161" mass="18328">MRDDILELLKNNSKLSHEQIATMLDLSVKEVEDEIIQLEEKNVIVKYSTLIDWDKTDKELVSALIDVKVTPERDFGFDAVAKRIYKFPEVNSVHLMSGGYDLSVQVEGRTMKEVALFVAEKLSTIEHVQSTATHFMLKTYKKDGVIFKGENKPAERLVVSP</sequence>
<proteinExistence type="predicted"/>
<protein>
    <submittedName>
        <fullName evidence="2">AsnC family transcriptional regulator</fullName>
    </submittedName>
</protein>
<name>A0A1C0A8U1_9FIRM</name>
<dbReference type="InterPro" id="IPR036390">
    <property type="entry name" value="WH_DNA-bd_sf"/>
</dbReference>
<dbReference type="PANTHER" id="PTHR43413:SF7">
    <property type="entry name" value="HTH-TYPE TRANSCRIPTIONAL REGULATOR PTR2"/>
    <property type="match status" value="1"/>
</dbReference>
<keyword evidence="3" id="KW-1185">Reference proteome</keyword>
<organism evidence="2 3">
    <name type="scientific">Orenia metallireducens</name>
    <dbReference type="NCBI Taxonomy" id="1413210"/>
    <lineage>
        <taxon>Bacteria</taxon>
        <taxon>Bacillati</taxon>
        <taxon>Bacillota</taxon>
        <taxon>Clostridia</taxon>
        <taxon>Halanaerobiales</taxon>
        <taxon>Halobacteroidaceae</taxon>
        <taxon>Orenia</taxon>
    </lineage>
</organism>
<evidence type="ECO:0000313" key="3">
    <source>
        <dbReference type="Proteomes" id="UP000093514"/>
    </source>
</evidence>
<dbReference type="InterPro" id="IPR019887">
    <property type="entry name" value="Tscrpt_reg_AsnC/Lrp_C"/>
</dbReference>
<dbReference type="InterPro" id="IPR036388">
    <property type="entry name" value="WH-like_DNA-bd_sf"/>
</dbReference>
<reference evidence="2 3" key="2">
    <citation type="submission" date="2016-08" db="EMBL/GenBank/DDBJ databases">
        <title>Orenia metallireducens sp. nov. strain Z6, a Novel Metal-reducing Firmicute from the Deep Subsurface.</title>
        <authorList>
            <person name="Maxim B.I."/>
            <person name="Kenneth K."/>
            <person name="Flynn T.M."/>
            <person name="Oloughlin E.J."/>
            <person name="Locke R.A."/>
            <person name="Weber J.R."/>
            <person name="Egan S.M."/>
            <person name="Mackie R.I."/>
            <person name="Cann I.K."/>
        </authorList>
    </citation>
    <scope>NUCLEOTIDE SEQUENCE [LARGE SCALE GENOMIC DNA]</scope>
    <source>
        <strain evidence="2 3">Z6</strain>
    </source>
</reference>
<dbReference type="EMBL" id="LWDV01000009">
    <property type="protein sequence ID" value="OCL26679.1"/>
    <property type="molecule type" value="Genomic_DNA"/>
</dbReference>
<dbReference type="InterPro" id="IPR050684">
    <property type="entry name" value="HTH-Siroheme_Decarb"/>
</dbReference>
<dbReference type="PANTHER" id="PTHR43413">
    <property type="entry name" value="TRANSCRIPTIONAL REGULATOR, ASNC FAMILY"/>
    <property type="match status" value="1"/>
</dbReference>
<dbReference type="AlphaFoldDB" id="A0A1C0A8U1"/>